<dbReference type="EMBL" id="CAJMWS010000304">
    <property type="protein sequence ID" value="CAE6402623.1"/>
    <property type="molecule type" value="Genomic_DNA"/>
</dbReference>
<sequence>MEPMSRWLYHVLDLDQYEQRWFAKSPGSIVFKCKDLMGKKGALLTYPLQSIWIVNTASCVFDWMKALYDQGARNFLLKTMMSLHLAPIYATDGYPTKFWSEPHIQIEWSILMAELVHFGNELWALRTTH</sequence>
<accession>A0A8H3A372</accession>
<evidence type="ECO:0000313" key="1">
    <source>
        <dbReference type="EMBL" id="CAE6402623.1"/>
    </source>
</evidence>
<comment type="caution">
    <text evidence="1">The sequence shown here is derived from an EMBL/GenBank/DDBJ whole genome shotgun (WGS) entry which is preliminary data.</text>
</comment>
<organism evidence="1 2">
    <name type="scientific">Rhizoctonia solani</name>
    <dbReference type="NCBI Taxonomy" id="456999"/>
    <lineage>
        <taxon>Eukaryota</taxon>
        <taxon>Fungi</taxon>
        <taxon>Dikarya</taxon>
        <taxon>Basidiomycota</taxon>
        <taxon>Agaricomycotina</taxon>
        <taxon>Agaricomycetes</taxon>
        <taxon>Cantharellales</taxon>
        <taxon>Ceratobasidiaceae</taxon>
        <taxon>Rhizoctonia</taxon>
    </lineage>
</organism>
<proteinExistence type="predicted"/>
<evidence type="ECO:0000313" key="2">
    <source>
        <dbReference type="Proteomes" id="UP000663846"/>
    </source>
</evidence>
<gene>
    <name evidence="1" type="ORF">RDB_LOCUS57398</name>
</gene>
<reference evidence="1" key="1">
    <citation type="submission" date="2021-01" db="EMBL/GenBank/DDBJ databases">
        <authorList>
            <person name="Kaushik A."/>
        </authorList>
    </citation>
    <scope>NUCLEOTIDE SEQUENCE</scope>
    <source>
        <strain evidence="1">AG1-1C</strain>
    </source>
</reference>
<dbReference type="Proteomes" id="UP000663846">
    <property type="component" value="Unassembled WGS sequence"/>
</dbReference>
<protein>
    <submittedName>
        <fullName evidence="1">Uncharacterized protein</fullName>
    </submittedName>
</protein>
<name>A0A8H3A372_9AGAM</name>
<dbReference type="AlphaFoldDB" id="A0A8H3A372"/>